<evidence type="ECO:0000313" key="3">
    <source>
        <dbReference type="Proteomes" id="UP000000555"/>
    </source>
</evidence>
<organism evidence="2 3">
    <name type="scientific">Caldanaerobacter subterraneus subsp. tengcongensis (strain DSM 15242 / JCM 11007 / NBRC 100824 / MB4)</name>
    <name type="common">Thermoanaerobacter tengcongensis</name>
    <dbReference type="NCBI Taxonomy" id="273068"/>
    <lineage>
        <taxon>Bacteria</taxon>
        <taxon>Bacillati</taxon>
        <taxon>Bacillota</taxon>
        <taxon>Clostridia</taxon>
        <taxon>Thermoanaerobacterales</taxon>
        <taxon>Thermoanaerobacteraceae</taxon>
        <taxon>Caldanaerobacter</taxon>
    </lineage>
</organism>
<keyword evidence="1" id="KW-0812">Transmembrane</keyword>
<feature type="transmembrane region" description="Helical" evidence="1">
    <location>
        <begin position="6"/>
        <end position="27"/>
    </location>
</feature>
<evidence type="ECO:0000256" key="1">
    <source>
        <dbReference type="SAM" id="Phobius"/>
    </source>
</evidence>
<keyword evidence="1" id="KW-0472">Membrane</keyword>
<gene>
    <name evidence="2" type="ordered locus">TTE2676</name>
</gene>
<dbReference type="HOGENOM" id="CLU_3096730_0_0_9"/>
<evidence type="ECO:0000313" key="2">
    <source>
        <dbReference type="EMBL" id="AAM25795.1"/>
    </source>
</evidence>
<name>Q8R6V8_CALS4</name>
<keyword evidence="3" id="KW-1185">Reference proteome</keyword>
<sequence length="51" mass="5996">MRFSFTSINYVPPSLFSISISCFLLSFKRHKYTFSAEGGQRRNFEEEKVLV</sequence>
<dbReference type="EMBL" id="AE008691">
    <property type="protein sequence ID" value="AAM25795.1"/>
    <property type="molecule type" value="Genomic_DNA"/>
</dbReference>
<dbReference type="KEGG" id="tte:TTE2676"/>
<keyword evidence="1" id="KW-1133">Transmembrane helix</keyword>
<dbReference type="AlphaFoldDB" id="Q8R6V8"/>
<reference evidence="2 3" key="1">
    <citation type="journal article" date="2002" name="Genome Res.">
        <title>A complete sequence of the T. tengcongensis genome.</title>
        <authorList>
            <person name="Bao Q."/>
            <person name="Tian Y."/>
            <person name="Li W."/>
            <person name="Xu Z."/>
            <person name="Xuan Z."/>
            <person name="Hu S."/>
            <person name="Dong W."/>
            <person name="Yang J."/>
            <person name="Chen Y."/>
            <person name="Xue Y."/>
            <person name="Xu Y."/>
            <person name="Lai X."/>
            <person name="Huang L."/>
            <person name="Dong X."/>
            <person name="Ma Y."/>
            <person name="Ling L."/>
            <person name="Tan H."/>
            <person name="Chen R."/>
            <person name="Wang J."/>
            <person name="Yu J."/>
            <person name="Yang H."/>
        </authorList>
    </citation>
    <scope>NUCLEOTIDE SEQUENCE [LARGE SCALE GENOMIC DNA]</scope>
    <source>
        <strain evidence="3">DSM 15242 / JCM 11007 / NBRC 100824 / MB4</strain>
    </source>
</reference>
<accession>Q8R6V8</accession>
<dbReference type="STRING" id="273068.TTE2676"/>
<proteinExistence type="predicted"/>
<dbReference type="Proteomes" id="UP000000555">
    <property type="component" value="Chromosome"/>
</dbReference>
<protein>
    <submittedName>
        <fullName evidence="2">Uncharacterized protein</fullName>
    </submittedName>
</protein>
<dbReference type="PROSITE" id="PS51257">
    <property type="entry name" value="PROKAR_LIPOPROTEIN"/>
    <property type="match status" value="1"/>
</dbReference>